<dbReference type="AlphaFoldDB" id="A0A0L0WE26"/>
<comment type="similarity">
    <text evidence="2">Belongs to the chromate ion transporter (CHR) (TC 2.A.51) family.</text>
</comment>
<reference evidence="9" key="1">
    <citation type="submission" date="2015-07" db="EMBL/GenBank/DDBJ databases">
        <title>Draft genome sequence of the purine-degrading Gottschalkia purinilyticum DSM 1384 (formerly Clostridium purinilyticum).</title>
        <authorList>
            <person name="Poehlein A."/>
            <person name="Schiel-Bengelsdorf B."/>
            <person name="Bengelsdorf F.R."/>
            <person name="Daniel R."/>
            <person name="Duerre P."/>
        </authorList>
    </citation>
    <scope>NUCLEOTIDE SEQUENCE [LARGE SCALE GENOMIC DNA]</scope>
    <source>
        <strain evidence="9">DSM 1384</strain>
    </source>
</reference>
<keyword evidence="3" id="KW-1003">Cell membrane</keyword>
<name>A0A0L0WE26_GOTPU</name>
<gene>
    <name evidence="8" type="primary">chrA1</name>
    <name evidence="8" type="ORF">CLPU_2c01840</name>
</gene>
<protein>
    <submittedName>
        <fullName evidence="8">Chromate transport protein ChrA</fullName>
    </submittedName>
</protein>
<accession>A0A0L0WE26</accession>
<evidence type="ECO:0000256" key="4">
    <source>
        <dbReference type="ARBA" id="ARBA00022692"/>
    </source>
</evidence>
<dbReference type="InterPro" id="IPR052518">
    <property type="entry name" value="CHR_Transporter"/>
</dbReference>
<comment type="subcellular location">
    <subcellularLocation>
        <location evidence="1">Cell membrane</location>
        <topology evidence="1">Multi-pass membrane protein</topology>
    </subcellularLocation>
</comment>
<evidence type="ECO:0000313" key="9">
    <source>
        <dbReference type="Proteomes" id="UP000037267"/>
    </source>
</evidence>
<feature type="transmembrane region" description="Helical" evidence="7">
    <location>
        <begin position="109"/>
        <end position="126"/>
    </location>
</feature>
<keyword evidence="9" id="KW-1185">Reference proteome</keyword>
<evidence type="ECO:0000256" key="7">
    <source>
        <dbReference type="SAM" id="Phobius"/>
    </source>
</evidence>
<evidence type="ECO:0000313" key="8">
    <source>
        <dbReference type="EMBL" id="KNF09732.1"/>
    </source>
</evidence>
<dbReference type="GO" id="GO:0015109">
    <property type="term" value="F:chromate transmembrane transporter activity"/>
    <property type="evidence" value="ECO:0007669"/>
    <property type="project" value="InterPro"/>
</dbReference>
<dbReference type="Proteomes" id="UP000037267">
    <property type="component" value="Unassembled WGS sequence"/>
</dbReference>
<organism evidence="8 9">
    <name type="scientific">Gottschalkia purinilytica</name>
    <name type="common">Clostridium purinilyticum</name>
    <dbReference type="NCBI Taxonomy" id="1503"/>
    <lineage>
        <taxon>Bacteria</taxon>
        <taxon>Bacillati</taxon>
        <taxon>Bacillota</taxon>
        <taxon>Tissierellia</taxon>
        <taxon>Tissierellales</taxon>
        <taxon>Gottschalkiaceae</taxon>
        <taxon>Gottschalkia</taxon>
    </lineage>
</organism>
<feature type="transmembrane region" description="Helical" evidence="7">
    <location>
        <begin position="154"/>
        <end position="170"/>
    </location>
</feature>
<dbReference type="RefSeq" id="WP_200898454.1">
    <property type="nucleotide sequence ID" value="NZ_LGSS01000002.1"/>
</dbReference>
<evidence type="ECO:0000256" key="6">
    <source>
        <dbReference type="ARBA" id="ARBA00023136"/>
    </source>
</evidence>
<keyword evidence="4 7" id="KW-0812">Transmembrane</keyword>
<dbReference type="EMBL" id="LGSS01000002">
    <property type="protein sequence ID" value="KNF09732.1"/>
    <property type="molecule type" value="Genomic_DNA"/>
</dbReference>
<dbReference type="PATRIC" id="fig|1503.3.peg.1680"/>
<dbReference type="PANTHER" id="PTHR43663">
    <property type="entry name" value="CHROMATE TRANSPORT PROTEIN-RELATED"/>
    <property type="match status" value="1"/>
</dbReference>
<evidence type="ECO:0000256" key="5">
    <source>
        <dbReference type="ARBA" id="ARBA00022989"/>
    </source>
</evidence>
<dbReference type="GO" id="GO:0005886">
    <property type="term" value="C:plasma membrane"/>
    <property type="evidence" value="ECO:0007669"/>
    <property type="project" value="UniProtKB-SubCell"/>
</dbReference>
<evidence type="ECO:0000256" key="1">
    <source>
        <dbReference type="ARBA" id="ARBA00004651"/>
    </source>
</evidence>
<dbReference type="PANTHER" id="PTHR43663:SF1">
    <property type="entry name" value="CHROMATE TRANSPORTER"/>
    <property type="match status" value="1"/>
</dbReference>
<sequence>MLLKLFISFFKVGAFSFGGGYAMLPFIQQEVIEANKWLTHSDFLDMLAIAQITPGPVSINVATFVGHKLSGILGSIVATTAVILPSFIVVLLISFFFEKFQESKTVQNMFKGLRPVVLGLIASAAIDIGKETIIDIKSIGIAILIFCLISFKRFNMILALLLAGILGVIMY</sequence>
<dbReference type="InterPro" id="IPR003370">
    <property type="entry name" value="Chromate_transpt"/>
</dbReference>
<dbReference type="Pfam" id="PF02417">
    <property type="entry name" value="Chromate_transp"/>
    <property type="match status" value="1"/>
</dbReference>
<proteinExistence type="inferred from homology"/>
<evidence type="ECO:0000256" key="3">
    <source>
        <dbReference type="ARBA" id="ARBA00022475"/>
    </source>
</evidence>
<feature type="transmembrane region" description="Helical" evidence="7">
    <location>
        <begin position="72"/>
        <end position="97"/>
    </location>
</feature>
<feature type="transmembrane region" description="Helical" evidence="7">
    <location>
        <begin position="6"/>
        <end position="27"/>
    </location>
</feature>
<keyword evidence="5 7" id="KW-1133">Transmembrane helix</keyword>
<comment type="caution">
    <text evidence="8">The sequence shown here is derived from an EMBL/GenBank/DDBJ whole genome shotgun (WGS) entry which is preliminary data.</text>
</comment>
<evidence type="ECO:0000256" key="2">
    <source>
        <dbReference type="ARBA" id="ARBA00005262"/>
    </source>
</evidence>
<dbReference type="STRING" id="1503.CLPU_2c01840"/>
<keyword evidence="6 7" id="KW-0472">Membrane</keyword>